<evidence type="ECO:0000313" key="2">
    <source>
        <dbReference type="EMBL" id="CAG9331521.1"/>
    </source>
</evidence>
<comment type="caution">
    <text evidence="2">The sequence shown here is derived from an EMBL/GenBank/DDBJ whole genome shotgun (WGS) entry which is preliminary data.</text>
</comment>
<dbReference type="PROSITE" id="PS50086">
    <property type="entry name" value="TBC_RABGAP"/>
    <property type="match status" value="1"/>
</dbReference>
<dbReference type="Gene3D" id="1.10.8.270">
    <property type="entry name" value="putative rabgap domain of human tbc1 domain family member 14 like domains"/>
    <property type="match status" value="1"/>
</dbReference>
<dbReference type="Pfam" id="PF00566">
    <property type="entry name" value="RabGAP-TBC"/>
    <property type="match status" value="1"/>
</dbReference>
<name>A0AAU9K2W0_9CILI</name>
<dbReference type="SUPFAM" id="SSF47923">
    <property type="entry name" value="Ypt/Rab-GAP domain of gyp1p"/>
    <property type="match status" value="2"/>
</dbReference>
<dbReference type="GO" id="GO:0031267">
    <property type="term" value="F:small GTPase binding"/>
    <property type="evidence" value="ECO:0007669"/>
    <property type="project" value="TreeGrafter"/>
</dbReference>
<dbReference type="InterPro" id="IPR000195">
    <property type="entry name" value="Rab-GAP-TBC_dom"/>
</dbReference>
<dbReference type="Proteomes" id="UP001162131">
    <property type="component" value="Unassembled WGS sequence"/>
</dbReference>
<sequence length="319" mass="37808">MKLKFRREHSRSKDLEEKTSISPLYIHHSPQCLCNHGNLFLRTFENFLKEKTKHGECINSLKWKQFHSMPANGDALYKVINQIQLEGPNFNHSRQQIDLDVQRTFPDVDYFSHGIGRPVLRRVLLAFAKYNPNLGYVQGMNFIVAVLLWHTSEVQAFWFFVALIEQYKLVDNFSQDLPGLEKHCRVIEHLLKESMPSLYEHLSENGVSMHMIISDWCFVLFMNLIPIEQTGWILNKFFKYGWSFIYKLILEILARLKAKIMDCRNIMEILSAIKPYQSTQEGRKKFIKALENGWERLDWHKLARRAQSRFIDENYVKHI</sequence>
<reference evidence="2" key="1">
    <citation type="submission" date="2021-09" db="EMBL/GenBank/DDBJ databases">
        <authorList>
            <consortium name="AG Swart"/>
            <person name="Singh M."/>
            <person name="Singh A."/>
            <person name="Seah K."/>
            <person name="Emmerich C."/>
        </authorList>
    </citation>
    <scope>NUCLEOTIDE SEQUENCE</scope>
    <source>
        <strain evidence="2">ATCC30299</strain>
    </source>
</reference>
<dbReference type="AlphaFoldDB" id="A0AAU9K2W0"/>
<dbReference type="Gene3D" id="1.10.472.80">
    <property type="entry name" value="Ypt/Rab-GAP domain of gyp1p, domain 3"/>
    <property type="match status" value="1"/>
</dbReference>
<keyword evidence="3" id="KW-1185">Reference proteome</keyword>
<accession>A0AAU9K2W0</accession>
<dbReference type="PANTHER" id="PTHR47219:SF20">
    <property type="entry name" value="TBC1 DOMAIN FAMILY MEMBER 2B"/>
    <property type="match status" value="1"/>
</dbReference>
<proteinExistence type="predicted"/>
<feature type="domain" description="Rab-GAP TBC" evidence="1">
    <location>
        <begin position="1"/>
        <end position="241"/>
    </location>
</feature>
<dbReference type="GO" id="GO:0005096">
    <property type="term" value="F:GTPase activator activity"/>
    <property type="evidence" value="ECO:0007669"/>
    <property type="project" value="TreeGrafter"/>
</dbReference>
<evidence type="ECO:0000259" key="1">
    <source>
        <dbReference type="PROSITE" id="PS50086"/>
    </source>
</evidence>
<dbReference type="SMART" id="SM00164">
    <property type="entry name" value="TBC"/>
    <property type="match status" value="1"/>
</dbReference>
<dbReference type="InterPro" id="IPR035969">
    <property type="entry name" value="Rab-GAP_TBC_sf"/>
</dbReference>
<dbReference type="EMBL" id="CAJZBQ010000053">
    <property type="protein sequence ID" value="CAG9331521.1"/>
    <property type="molecule type" value="Genomic_DNA"/>
</dbReference>
<dbReference type="PANTHER" id="PTHR47219">
    <property type="entry name" value="RAB GTPASE-ACTIVATING PROTEIN 1-LIKE"/>
    <property type="match status" value="1"/>
</dbReference>
<protein>
    <recommendedName>
        <fullName evidence="1">Rab-GAP TBC domain-containing protein</fullName>
    </recommendedName>
</protein>
<evidence type="ECO:0000313" key="3">
    <source>
        <dbReference type="Proteomes" id="UP001162131"/>
    </source>
</evidence>
<gene>
    <name evidence="2" type="ORF">BSTOLATCC_MIC53589</name>
</gene>
<organism evidence="2 3">
    <name type="scientific">Blepharisma stoltei</name>
    <dbReference type="NCBI Taxonomy" id="1481888"/>
    <lineage>
        <taxon>Eukaryota</taxon>
        <taxon>Sar</taxon>
        <taxon>Alveolata</taxon>
        <taxon>Ciliophora</taxon>
        <taxon>Postciliodesmatophora</taxon>
        <taxon>Heterotrichea</taxon>
        <taxon>Heterotrichida</taxon>
        <taxon>Blepharismidae</taxon>
        <taxon>Blepharisma</taxon>
    </lineage>
</organism>
<dbReference type="InterPro" id="IPR050302">
    <property type="entry name" value="Rab_GAP_TBC_domain"/>
</dbReference>
<dbReference type="FunFam" id="1.10.8.270:FF:000016">
    <property type="entry name" value="TBC1 domain family member 2A"/>
    <property type="match status" value="1"/>
</dbReference>